<dbReference type="OrthoDB" id="296172at2759"/>
<name>A0A8S1Q7C6_9CILI</name>
<feature type="signal peptide" evidence="1">
    <location>
        <begin position="1"/>
        <end position="18"/>
    </location>
</feature>
<dbReference type="EMBL" id="CAJJDN010000097">
    <property type="protein sequence ID" value="CAD8111047.1"/>
    <property type="molecule type" value="Genomic_DNA"/>
</dbReference>
<comment type="caution">
    <text evidence="2">The sequence shown here is derived from an EMBL/GenBank/DDBJ whole genome shotgun (WGS) entry which is preliminary data.</text>
</comment>
<dbReference type="AlphaFoldDB" id="A0A8S1Q7C6"/>
<feature type="chain" id="PRO_5035725793" description="Zinc finger lsd1 subclass family protein" evidence="1">
    <location>
        <begin position="19"/>
        <end position="631"/>
    </location>
</feature>
<evidence type="ECO:0000313" key="2">
    <source>
        <dbReference type="EMBL" id="CAD8111047.1"/>
    </source>
</evidence>
<proteinExistence type="predicted"/>
<sequence length="631" mass="70754">MKIILLLFVFCFIKHSHQNETFTRFINQCNFIPYTDNEITQIWAFWNSQQCIQCQPWCTCSNYMECNQISCPIGHVPYSKNKICIPCPKGCKQCKLGYEMNIQSCQECNEGYQLIGKMCIELTVFQIRTSQLKEVYMVFNNPYSQPLNNQFAICQQLDSTTSLCAKCPDNYFLNEFNQCEQCPNGCICAQRGTCMYCIGGYFYSPVANEFTAIKNAGQRLQSGFYQYGSGSCVKCQDPNATECTSAFSSSCAIGYYMNNSQTQCEACNVGCSSCKSTSENCQSCQQGYYLQNESCLLCKGNTQEQINCLYCYQSDYCLQCAKNQYLSKGICYTCSEGCIQCTNTTCKMCNNGYYLKDGSCQICAENIQYCDNDTGNPSQCVYGYLLVADQNNSNTLLCIQNINNCMLMINSSQLCSQCYPSQVLFQGICIECQQKIPGCTTCTNNNNNLICSSCSSNNQNDNNYYLDINNNICTLCNEGCLSCSANQCYSCINNYYLSNGQCIQCQQQGCKTCDSQSCQICQSGYYLKQIDVQNICMLCPYGCSNCNPNGQQCTECLPSFVLRNNGCTIGTIFCAEYNELGICKSCMYGFALRNNICVSCIDFTSGYVCGENAEPCYSLILLAIIFIQFLN</sequence>
<dbReference type="InterPro" id="IPR052798">
    <property type="entry name" value="Giardia_VSA"/>
</dbReference>
<evidence type="ECO:0000256" key="1">
    <source>
        <dbReference type="SAM" id="SignalP"/>
    </source>
</evidence>
<gene>
    <name evidence="2" type="ORF">PSON_ATCC_30995.1.T0970093</name>
</gene>
<evidence type="ECO:0000313" key="3">
    <source>
        <dbReference type="Proteomes" id="UP000692954"/>
    </source>
</evidence>
<organism evidence="2 3">
    <name type="scientific">Paramecium sonneborni</name>
    <dbReference type="NCBI Taxonomy" id="65129"/>
    <lineage>
        <taxon>Eukaryota</taxon>
        <taxon>Sar</taxon>
        <taxon>Alveolata</taxon>
        <taxon>Ciliophora</taxon>
        <taxon>Intramacronucleata</taxon>
        <taxon>Oligohymenophorea</taxon>
        <taxon>Peniculida</taxon>
        <taxon>Parameciidae</taxon>
        <taxon>Paramecium</taxon>
    </lineage>
</organism>
<dbReference type="InterPro" id="IPR006212">
    <property type="entry name" value="Furin_repeat"/>
</dbReference>
<dbReference type="Proteomes" id="UP000692954">
    <property type="component" value="Unassembled WGS sequence"/>
</dbReference>
<protein>
    <recommendedName>
        <fullName evidence="4">Zinc finger lsd1 subclass family protein</fullName>
    </recommendedName>
</protein>
<dbReference type="PANTHER" id="PTHR23275">
    <property type="entry name" value="CABRIOLET.-RELATED"/>
    <property type="match status" value="1"/>
</dbReference>
<evidence type="ECO:0008006" key="4">
    <source>
        <dbReference type="Google" id="ProtNLM"/>
    </source>
</evidence>
<reference evidence="2" key="1">
    <citation type="submission" date="2021-01" db="EMBL/GenBank/DDBJ databases">
        <authorList>
            <consortium name="Genoscope - CEA"/>
            <person name="William W."/>
        </authorList>
    </citation>
    <scope>NUCLEOTIDE SEQUENCE</scope>
</reference>
<keyword evidence="3" id="KW-1185">Reference proteome</keyword>
<accession>A0A8S1Q7C6</accession>
<keyword evidence="1" id="KW-0732">Signal</keyword>
<dbReference type="SMART" id="SM00261">
    <property type="entry name" value="FU"/>
    <property type="match status" value="6"/>
</dbReference>
<dbReference type="PANTHER" id="PTHR23275:SF100">
    <property type="entry name" value="EGF-LIKE DOMAIN-CONTAINING PROTEIN"/>
    <property type="match status" value="1"/>
</dbReference>